<sequence length="353" mass="40075">MNSRLRGKLAKASSKIEDKLFHLKHKMEANSILSSIEKERGKTNPTLIKNSKEYAVEILGWSGYSPWLEVYSAIAGTFKEGWIPDNYYRKVVMPRVKSGYGETSVLKPMSKLIYGNSSAFPDIGYYVNGLFYNSDYHVIHEESIKKLLFEKTDRIIFKLDSSLQGKGVFIFTKENFDSSVIKKYGNGVFQSFLTQHSKLSMFAKNSVATIRVTSIINNEGKCEPRACYLRLGQGSDTHVQSKSHIRVPVDTLTGQLGDIAYTTNWHQIRKHPTSLVDFAGNSIPNYDECVNVIKEIHESLPFTRCVGWDACITDDGEVKIMEWNGKHNDIKFSEATQGPIFSGLNWQNLWKSR</sequence>
<protein>
    <recommendedName>
        <fullName evidence="1">Alpha-L-glutamate ligase-related protein ATP-grasp domain-containing protein</fullName>
    </recommendedName>
</protein>
<feature type="domain" description="Alpha-L-glutamate ligase-related protein ATP-grasp" evidence="1">
    <location>
        <begin position="181"/>
        <end position="332"/>
    </location>
</feature>
<dbReference type="AlphaFoldDB" id="A0A918DH12"/>
<organism evidence="2 3">
    <name type="scientific">Bowmanella pacifica</name>
    <dbReference type="NCBI Taxonomy" id="502051"/>
    <lineage>
        <taxon>Bacteria</taxon>
        <taxon>Pseudomonadati</taxon>
        <taxon>Pseudomonadota</taxon>
        <taxon>Gammaproteobacteria</taxon>
        <taxon>Alteromonadales</taxon>
        <taxon>Alteromonadaceae</taxon>
        <taxon>Bowmanella</taxon>
    </lineage>
</organism>
<gene>
    <name evidence="2" type="ORF">GCM10010982_04750</name>
</gene>
<evidence type="ECO:0000313" key="2">
    <source>
        <dbReference type="EMBL" id="GGO64696.1"/>
    </source>
</evidence>
<dbReference type="RefSeq" id="WP_188689747.1">
    <property type="nucleotide sequence ID" value="NZ_BMLS01000001.1"/>
</dbReference>
<dbReference type="EMBL" id="BMLS01000001">
    <property type="protein sequence ID" value="GGO64696.1"/>
    <property type="molecule type" value="Genomic_DNA"/>
</dbReference>
<dbReference type="SUPFAM" id="SSF56059">
    <property type="entry name" value="Glutathione synthetase ATP-binding domain-like"/>
    <property type="match status" value="1"/>
</dbReference>
<dbReference type="Proteomes" id="UP000606935">
    <property type="component" value="Unassembled WGS sequence"/>
</dbReference>
<proteinExistence type="predicted"/>
<dbReference type="Pfam" id="PF14397">
    <property type="entry name" value="ATPgrasp_ST"/>
    <property type="match status" value="1"/>
</dbReference>
<evidence type="ECO:0000313" key="3">
    <source>
        <dbReference type="Proteomes" id="UP000606935"/>
    </source>
</evidence>
<evidence type="ECO:0000259" key="1">
    <source>
        <dbReference type="Pfam" id="PF14397"/>
    </source>
</evidence>
<name>A0A918DH12_9ALTE</name>
<comment type="caution">
    <text evidence="2">The sequence shown here is derived from an EMBL/GenBank/DDBJ whole genome shotgun (WGS) entry which is preliminary data.</text>
</comment>
<keyword evidence="3" id="KW-1185">Reference proteome</keyword>
<dbReference type="InterPro" id="IPR039523">
    <property type="entry name" value="RimK-rel_E_lig_ATP-grasp"/>
</dbReference>
<accession>A0A918DH12</accession>
<reference evidence="2" key="2">
    <citation type="submission" date="2020-09" db="EMBL/GenBank/DDBJ databases">
        <authorList>
            <person name="Sun Q."/>
            <person name="Zhou Y."/>
        </authorList>
    </citation>
    <scope>NUCLEOTIDE SEQUENCE</scope>
    <source>
        <strain evidence="2">CGMCC 1.7086</strain>
    </source>
</reference>
<reference evidence="2" key="1">
    <citation type="journal article" date="2014" name="Int. J. Syst. Evol. Microbiol.">
        <title>Complete genome sequence of Corynebacterium casei LMG S-19264T (=DSM 44701T), isolated from a smear-ripened cheese.</title>
        <authorList>
            <consortium name="US DOE Joint Genome Institute (JGI-PGF)"/>
            <person name="Walter F."/>
            <person name="Albersmeier A."/>
            <person name="Kalinowski J."/>
            <person name="Ruckert C."/>
        </authorList>
    </citation>
    <scope>NUCLEOTIDE SEQUENCE</scope>
    <source>
        <strain evidence="2">CGMCC 1.7086</strain>
    </source>
</reference>